<dbReference type="Gene3D" id="3.40.1180.10">
    <property type="entry name" value="Decaprenyl diphosphate synthase-like"/>
    <property type="match status" value="1"/>
</dbReference>
<comment type="pathway">
    <text evidence="3">Protein modification; protein glycosylation.</text>
</comment>
<protein>
    <recommendedName>
        <fullName evidence="5">ditrans,polycis-polyprenyl diphosphate synthase [(2E,6E)-farnesyldiphosphate specific]</fullName>
        <ecNumber evidence="5">2.5.1.87</ecNumber>
    </recommendedName>
</protein>
<evidence type="ECO:0000256" key="9">
    <source>
        <dbReference type="ARBA" id="ARBA00022842"/>
    </source>
</evidence>
<dbReference type="EC" id="2.5.1.87" evidence="5"/>
<keyword evidence="7 13" id="KW-0812">Transmembrane</keyword>
<evidence type="ECO:0000256" key="11">
    <source>
        <dbReference type="ARBA" id="ARBA00023136"/>
    </source>
</evidence>
<accession>A0A9J6CRW9</accession>
<name>A0A9J6CRW9_POLVA</name>
<dbReference type="GO" id="GO:0045547">
    <property type="term" value="F:ditrans,polycis-polyprenyl diphosphate synthase [(2E,6E)-farnesyl diphosphate specific] activity"/>
    <property type="evidence" value="ECO:0007669"/>
    <property type="project" value="UniProtKB-EC"/>
</dbReference>
<dbReference type="OrthoDB" id="19639at2759"/>
<evidence type="ECO:0000256" key="1">
    <source>
        <dbReference type="ARBA" id="ARBA00001946"/>
    </source>
</evidence>
<organism evidence="14 15">
    <name type="scientific">Polypedilum vanderplanki</name>
    <name type="common">Sleeping chironomid midge</name>
    <dbReference type="NCBI Taxonomy" id="319348"/>
    <lineage>
        <taxon>Eukaryota</taxon>
        <taxon>Metazoa</taxon>
        <taxon>Ecdysozoa</taxon>
        <taxon>Arthropoda</taxon>
        <taxon>Hexapoda</taxon>
        <taxon>Insecta</taxon>
        <taxon>Pterygota</taxon>
        <taxon>Neoptera</taxon>
        <taxon>Endopterygota</taxon>
        <taxon>Diptera</taxon>
        <taxon>Nematocera</taxon>
        <taxon>Chironomoidea</taxon>
        <taxon>Chironomidae</taxon>
        <taxon>Chironominae</taxon>
        <taxon>Polypedilum</taxon>
        <taxon>Polypedilum</taxon>
    </lineage>
</organism>
<comment type="similarity">
    <text evidence="4">Belongs to the UPP synthase family.</text>
</comment>
<keyword evidence="10 13" id="KW-1133">Transmembrane helix</keyword>
<reference evidence="14" key="1">
    <citation type="submission" date="2021-03" db="EMBL/GenBank/DDBJ databases">
        <title>Chromosome level genome of the anhydrobiotic midge Polypedilum vanderplanki.</title>
        <authorList>
            <person name="Yoshida Y."/>
            <person name="Kikawada T."/>
            <person name="Gusev O."/>
        </authorList>
    </citation>
    <scope>NUCLEOTIDE SEQUENCE</scope>
    <source>
        <strain evidence="14">NIAS01</strain>
        <tissue evidence="14">Whole body or cell culture</tissue>
    </source>
</reference>
<comment type="caution">
    <text evidence="14">The sequence shown here is derived from an EMBL/GenBank/DDBJ whole genome shotgun (WGS) entry which is preliminary data.</text>
</comment>
<evidence type="ECO:0000256" key="13">
    <source>
        <dbReference type="SAM" id="Phobius"/>
    </source>
</evidence>
<dbReference type="GO" id="GO:0005789">
    <property type="term" value="C:endoplasmic reticulum membrane"/>
    <property type="evidence" value="ECO:0007669"/>
    <property type="project" value="UniProtKB-SubCell"/>
</dbReference>
<evidence type="ECO:0000256" key="5">
    <source>
        <dbReference type="ARBA" id="ARBA00012596"/>
    </source>
</evidence>
<evidence type="ECO:0000313" key="15">
    <source>
        <dbReference type="Proteomes" id="UP001107558"/>
    </source>
</evidence>
<dbReference type="Proteomes" id="UP001107558">
    <property type="component" value="Chromosome 1"/>
</dbReference>
<evidence type="ECO:0000256" key="7">
    <source>
        <dbReference type="ARBA" id="ARBA00022692"/>
    </source>
</evidence>
<keyword evidence="8" id="KW-0256">Endoplasmic reticulum</keyword>
<comment type="subcellular location">
    <subcellularLocation>
        <location evidence="2">Endoplasmic reticulum membrane</location>
    </subcellularLocation>
</comment>
<sequence length="267" mass="31321">MESMILKAIWFIIHFIVDLIESLFYYGLEFRENFIYFIKNISIDSLSRSKKNELAYIEARINDLKKLPKHIAVILNINNKKDVDLSKLVNLVSWSMNSNVNFISFYDYKGILKNQLASSFHQLIKDKLTLNNDENLVWGPDYNLKASLNEGVEFPHRNGFIKHLVINIYSSYDSYSLFNKLLTDDELSSKDIKIENVNKKISKLYGNIPEPELALYIGKTTCTAGFLPWHIRLTEFIQISYKLKNLTLDKYIRVLYKYAKCEQRYGK</sequence>
<dbReference type="EMBL" id="JADBJN010000001">
    <property type="protein sequence ID" value="KAG5684307.1"/>
    <property type="molecule type" value="Genomic_DNA"/>
</dbReference>
<proteinExistence type="inferred from homology"/>
<dbReference type="PANTHER" id="PTHR21528:SF0">
    <property type="entry name" value="DEHYDRODOLICHYL DIPHOSPHATE SYNTHASE COMPLEX SUBUNIT NUS1"/>
    <property type="match status" value="1"/>
</dbReference>
<dbReference type="InterPro" id="IPR036424">
    <property type="entry name" value="UPP_synth-like_sf"/>
</dbReference>
<dbReference type="InterPro" id="IPR038887">
    <property type="entry name" value="Nus1/NgBR"/>
</dbReference>
<evidence type="ECO:0000256" key="4">
    <source>
        <dbReference type="ARBA" id="ARBA00005432"/>
    </source>
</evidence>
<feature type="transmembrane region" description="Helical" evidence="13">
    <location>
        <begin position="9"/>
        <end position="28"/>
    </location>
</feature>
<evidence type="ECO:0000256" key="3">
    <source>
        <dbReference type="ARBA" id="ARBA00004922"/>
    </source>
</evidence>
<dbReference type="GO" id="GO:1904423">
    <property type="term" value="C:dehydrodolichyl diphosphate synthase complex"/>
    <property type="evidence" value="ECO:0007669"/>
    <property type="project" value="InterPro"/>
</dbReference>
<dbReference type="AlphaFoldDB" id="A0A9J6CRW9"/>
<comment type="catalytic activity">
    <reaction evidence="12">
        <text>n isopentenyl diphosphate + (2E,6E)-farnesyl diphosphate = a di-trans,poly-cis-polyprenyl diphosphate + n diphosphate</text>
        <dbReference type="Rhea" id="RHEA:53008"/>
        <dbReference type="Rhea" id="RHEA-COMP:19494"/>
        <dbReference type="ChEBI" id="CHEBI:33019"/>
        <dbReference type="ChEBI" id="CHEBI:128769"/>
        <dbReference type="ChEBI" id="CHEBI:136960"/>
        <dbReference type="ChEBI" id="CHEBI:175763"/>
        <dbReference type="EC" id="2.5.1.87"/>
    </reaction>
</comment>
<dbReference type="PANTHER" id="PTHR21528">
    <property type="entry name" value="DEHYDRODOLICHYL DIPHOSPHATE SYNTHASE COMPLEX SUBUNIT NUS1"/>
    <property type="match status" value="1"/>
</dbReference>
<comment type="cofactor">
    <cofactor evidence="1">
        <name>Mg(2+)</name>
        <dbReference type="ChEBI" id="CHEBI:18420"/>
    </cofactor>
</comment>
<gene>
    <name evidence="14" type="ORF">PVAND_013542</name>
</gene>
<evidence type="ECO:0000256" key="2">
    <source>
        <dbReference type="ARBA" id="ARBA00004586"/>
    </source>
</evidence>
<evidence type="ECO:0000256" key="10">
    <source>
        <dbReference type="ARBA" id="ARBA00022989"/>
    </source>
</evidence>
<evidence type="ECO:0000313" key="14">
    <source>
        <dbReference type="EMBL" id="KAG5684307.1"/>
    </source>
</evidence>
<keyword evidence="11 13" id="KW-0472">Membrane</keyword>
<dbReference type="SUPFAM" id="SSF64005">
    <property type="entry name" value="Undecaprenyl diphosphate synthase"/>
    <property type="match status" value="1"/>
</dbReference>
<keyword evidence="15" id="KW-1185">Reference proteome</keyword>
<keyword evidence="9" id="KW-0460">Magnesium</keyword>
<evidence type="ECO:0000256" key="12">
    <source>
        <dbReference type="ARBA" id="ARBA00047353"/>
    </source>
</evidence>
<evidence type="ECO:0000256" key="6">
    <source>
        <dbReference type="ARBA" id="ARBA00022679"/>
    </source>
</evidence>
<keyword evidence="6" id="KW-0808">Transferase</keyword>
<evidence type="ECO:0000256" key="8">
    <source>
        <dbReference type="ARBA" id="ARBA00022824"/>
    </source>
</evidence>